<dbReference type="InterPro" id="IPR008309">
    <property type="entry name" value="YdbL"/>
</dbReference>
<proteinExistence type="predicted"/>
<evidence type="ECO:0000313" key="3">
    <source>
        <dbReference type="Proteomes" id="UP000183898"/>
    </source>
</evidence>
<dbReference type="EMBL" id="FOCT01000003">
    <property type="protein sequence ID" value="SEN21023.1"/>
    <property type="molecule type" value="Genomic_DNA"/>
</dbReference>
<evidence type="ECO:0000313" key="2">
    <source>
        <dbReference type="EMBL" id="SEN21023.1"/>
    </source>
</evidence>
<dbReference type="Proteomes" id="UP000183898">
    <property type="component" value="Unassembled WGS sequence"/>
</dbReference>
<accession>A0A1H8ENH3</accession>
<gene>
    <name evidence="2" type="ORF">SAMN05216404_103102</name>
</gene>
<dbReference type="PIRSF" id="PIRSF025560">
    <property type="entry name" value="UCP025560"/>
    <property type="match status" value="1"/>
</dbReference>
<protein>
    <recommendedName>
        <fullName evidence="4">DUF1318 domain-containing protein</fullName>
    </recommendedName>
</protein>
<organism evidence="2 3">
    <name type="scientific">Nitrosospira multiformis</name>
    <dbReference type="NCBI Taxonomy" id="1231"/>
    <lineage>
        <taxon>Bacteria</taxon>
        <taxon>Pseudomonadati</taxon>
        <taxon>Pseudomonadota</taxon>
        <taxon>Betaproteobacteria</taxon>
        <taxon>Nitrosomonadales</taxon>
        <taxon>Nitrosomonadaceae</taxon>
        <taxon>Nitrosospira</taxon>
    </lineage>
</organism>
<dbReference type="AlphaFoldDB" id="A0A1H8ENH3"/>
<name>A0A1H8ENH3_9PROT</name>
<keyword evidence="1" id="KW-0732">Signal</keyword>
<dbReference type="Pfam" id="PF07027">
    <property type="entry name" value="DUF1318"/>
    <property type="match status" value="1"/>
</dbReference>
<evidence type="ECO:0000256" key="1">
    <source>
        <dbReference type="SAM" id="SignalP"/>
    </source>
</evidence>
<reference evidence="2 3" key="1">
    <citation type="submission" date="2016-10" db="EMBL/GenBank/DDBJ databases">
        <authorList>
            <person name="de Groot N.N."/>
        </authorList>
    </citation>
    <scope>NUCLEOTIDE SEQUENCE [LARGE SCALE GENOMIC DNA]</scope>
    <source>
        <strain evidence="2 3">Nl18</strain>
    </source>
</reference>
<sequence length="140" mass="15619">MVSSIFRAVLLMLLSLAPLAGHTQVNIEIDTPAIASIKRSMQQRHSQLESYYSSGAIGLTRDGLIVMRDANAVPLAARQSVNGLIAAENQDRNALYREIARANSHPEWETDIHSTFGQRWIELARSGWWYQGVDGGWVKK</sequence>
<feature type="signal peptide" evidence="1">
    <location>
        <begin position="1"/>
        <end position="20"/>
    </location>
</feature>
<evidence type="ECO:0008006" key="4">
    <source>
        <dbReference type="Google" id="ProtNLM"/>
    </source>
</evidence>
<feature type="chain" id="PRO_5010364354" description="DUF1318 domain-containing protein" evidence="1">
    <location>
        <begin position="21"/>
        <end position="140"/>
    </location>
</feature>
<dbReference type="RefSeq" id="WP_074744752.1">
    <property type="nucleotide sequence ID" value="NZ_FOCT01000003.1"/>
</dbReference>